<keyword evidence="2 9" id="KW-0245">EGF-like domain</keyword>
<dbReference type="FunFam" id="2.10.25.10:FF:000628">
    <property type="entry name" value="Wall-associated receptor kinase 2"/>
    <property type="match status" value="1"/>
</dbReference>
<dbReference type="PANTHER" id="PTHR33491">
    <property type="entry name" value="OSJNBA0016N04.9 PROTEIN"/>
    <property type="match status" value="1"/>
</dbReference>
<dbReference type="GO" id="GO:0016020">
    <property type="term" value="C:membrane"/>
    <property type="evidence" value="ECO:0007669"/>
    <property type="project" value="UniProtKB-SubCell"/>
</dbReference>
<evidence type="ECO:0000256" key="7">
    <source>
        <dbReference type="ARBA" id="ARBA00023136"/>
    </source>
</evidence>
<evidence type="ECO:0000256" key="8">
    <source>
        <dbReference type="ARBA" id="ARBA00023157"/>
    </source>
</evidence>
<keyword evidence="13" id="KW-1185">Reference proteome</keyword>
<dbReference type="PROSITE" id="PS01187">
    <property type="entry name" value="EGF_CA"/>
    <property type="match status" value="1"/>
</dbReference>
<dbReference type="GO" id="GO:0005509">
    <property type="term" value="F:calcium ion binding"/>
    <property type="evidence" value="ECO:0007669"/>
    <property type="project" value="InterPro"/>
</dbReference>
<dbReference type="InterPro" id="IPR000152">
    <property type="entry name" value="EGF-type_Asp/Asn_hydroxyl_site"/>
</dbReference>
<feature type="domain" description="EGF-like" evidence="11">
    <location>
        <begin position="348"/>
        <end position="380"/>
    </location>
</feature>
<dbReference type="PROSITE" id="PS50026">
    <property type="entry name" value="EGF_3"/>
    <property type="match status" value="1"/>
</dbReference>
<evidence type="ECO:0000313" key="13">
    <source>
        <dbReference type="Proteomes" id="UP000593576"/>
    </source>
</evidence>
<evidence type="ECO:0000256" key="3">
    <source>
        <dbReference type="ARBA" id="ARBA00022692"/>
    </source>
</evidence>
<dbReference type="PROSITE" id="PS00010">
    <property type="entry name" value="ASX_HYDROXYL"/>
    <property type="match status" value="1"/>
</dbReference>
<dbReference type="InterPro" id="IPR000742">
    <property type="entry name" value="EGF"/>
</dbReference>
<evidence type="ECO:0000256" key="10">
    <source>
        <dbReference type="SAM" id="MobiDB-lite"/>
    </source>
</evidence>
<dbReference type="SMART" id="SM00181">
    <property type="entry name" value="EGF"/>
    <property type="match status" value="2"/>
</dbReference>
<comment type="caution">
    <text evidence="12">The sequence shown here is derived from an EMBL/GenBank/DDBJ whole genome shotgun (WGS) entry which is preliminary data.</text>
</comment>
<dbReference type="SUPFAM" id="SSF57196">
    <property type="entry name" value="EGF/Laminin"/>
    <property type="match status" value="1"/>
</dbReference>
<dbReference type="Gene3D" id="2.10.25.10">
    <property type="entry name" value="Laminin"/>
    <property type="match status" value="2"/>
</dbReference>
<evidence type="ECO:0000256" key="1">
    <source>
        <dbReference type="ARBA" id="ARBA00004167"/>
    </source>
</evidence>
<name>A0A7J9KXS0_GOSSC</name>
<keyword evidence="8 9" id="KW-1015">Disulfide bond</keyword>
<accession>A0A7J9KXS0</accession>
<dbReference type="Proteomes" id="UP000593576">
    <property type="component" value="Unassembled WGS sequence"/>
</dbReference>
<keyword evidence="6" id="KW-1133">Transmembrane helix</keyword>
<dbReference type="InterPro" id="IPR001881">
    <property type="entry name" value="EGF-like_Ca-bd_dom"/>
</dbReference>
<dbReference type="Pfam" id="PF13947">
    <property type="entry name" value="GUB_WAK_bind"/>
    <property type="match status" value="1"/>
</dbReference>
<dbReference type="OrthoDB" id="4062651at2759"/>
<proteinExistence type="predicted"/>
<evidence type="ECO:0000313" key="12">
    <source>
        <dbReference type="EMBL" id="MBA0851260.1"/>
    </source>
</evidence>
<keyword evidence="5" id="KW-0677">Repeat</keyword>
<dbReference type="CDD" id="cd00054">
    <property type="entry name" value="EGF_CA"/>
    <property type="match status" value="1"/>
</dbReference>
<dbReference type="EMBL" id="JABFAF010000003">
    <property type="protein sequence ID" value="MBA0851260.1"/>
    <property type="molecule type" value="Genomic_DNA"/>
</dbReference>
<keyword evidence="4" id="KW-0732">Signal</keyword>
<sequence length="479" mass="53362">MAWRSVFVSFDNLTEPSCGLLRFQLSEILRRKSTNIRLSLTPKTPSYSYFHWMKINTGSTSSGGFMEIIVLVIILTATTTATMEAAQAKARCKSQCGNLSVPYPFGTEDGCFMDTQFFIKCDESVEPPKALLQDSTIDVLHIDLDAGELRILNWAGSDCYNSSGSSFHFSTWLRSGLYNISSTKNKITAIGCDTYAFITGSIGQDYATGCLSLCDEISDVINGSCSGIGCCQASIPRGVRDYEISLASYYNHTRVLSFNPCSHAFVVEEGEYEFSASHLNNSGEDWKLPMILDWTIGDHSCSEAKKNPETYACKENAICREPENGNGYLCKCGDGFQGNPYLSNGCQDIDECETLRPCSSTCHNTFGGFYCSCPKGYEGDGRRDGSGCSPIVNHHNWKLQITQTAIALVWFDEGMGLITFVDGIFKDYESCQARALRQVHEEEEEENMNQMWDEVEEIEKDRQAGRQNRRSTVKMDKFA</sequence>
<feature type="region of interest" description="Disordered" evidence="10">
    <location>
        <begin position="459"/>
        <end position="479"/>
    </location>
</feature>
<dbReference type="InterPro" id="IPR025287">
    <property type="entry name" value="WAK_GUB"/>
</dbReference>
<dbReference type="InterPro" id="IPR049883">
    <property type="entry name" value="NOTCH1_EGF-like"/>
</dbReference>
<evidence type="ECO:0000256" key="2">
    <source>
        <dbReference type="ARBA" id="ARBA00022536"/>
    </source>
</evidence>
<dbReference type="Pfam" id="PF07645">
    <property type="entry name" value="EGF_CA"/>
    <property type="match status" value="1"/>
</dbReference>
<dbReference type="InterPro" id="IPR018097">
    <property type="entry name" value="EGF_Ca-bd_CS"/>
</dbReference>
<gene>
    <name evidence="12" type="ORF">Goshw_016328</name>
</gene>
<comment type="subcellular location">
    <subcellularLocation>
        <location evidence="1">Membrane</location>
        <topology evidence="1">Single-pass membrane protein</topology>
    </subcellularLocation>
</comment>
<organism evidence="12 13">
    <name type="scientific">Gossypium schwendimanii</name>
    <name type="common">Cotton</name>
    <dbReference type="NCBI Taxonomy" id="34291"/>
    <lineage>
        <taxon>Eukaryota</taxon>
        <taxon>Viridiplantae</taxon>
        <taxon>Streptophyta</taxon>
        <taxon>Embryophyta</taxon>
        <taxon>Tracheophyta</taxon>
        <taxon>Spermatophyta</taxon>
        <taxon>Magnoliopsida</taxon>
        <taxon>eudicotyledons</taxon>
        <taxon>Gunneridae</taxon>
        <taxon>Pentapetalae</taxon>
        <taxon>rosids</taxon>
        <taxon>malvids</taxon>
        <taxon>Malvales</taxon>
        <taxon>Malvaceae</taxon>
        <taxon>Malvoideae</taxon>
        <taxon>Gossypium</taxon>
    </lineage>
</organism>
<protein>
    <recommendedName>
        <fullName evidence="11">EGF-like domain-containing protein</fullName>
    </recommendedName>
</protein>
<dbReference type="FunFam" id="2.10.25.10:FF:000038">
    <property type="entry name" value="Fibrillin 2"/>
    <property type="match status" value="1"/>
</dbReference>
<evidence type="ECO:0000256" key="4">
    <source>
        <dbReference type="ARBA" id="ARBA00022729"/>
    </source>
</evidence>
<keyword evidence="3" id="KW-0812">Transmembrane</keyword>
<evidence type="ECO:0000256" key="5">
    <source>
        <dbReference type="ARBA" id="ARBA00022737"/>
    </source>
</evidence>
<comment type="caution">
    <text evidence="9">Lacks conserved residue(s) required for the propagation of feature annotation.</text>
</comment>
<dbReference type="SMART" id="SM00179">
    <property type="entry name" value="EGF_CA"/>
    <property type="match status" value="1"/>
</dbReference>
<keyword evidence="7" id="KW-0472">Membrane</keyword>
<feature type="disulfide bond" evidence="9">
    <location>
        <begin position="352"/>
        <end position="362"/>
    </location>
</feature>
<dbReference type="AlphaFoldDB" id="A0A7J9KXS0"/>
<evidence type="ECO:0000259" key="11">
    <source>
        <dbReference type="PROSITE" id="PS50026"/>
    </source>
</evidence>
<evidence type="ECO:0000256" key="9">
    <source>
        <dbReference type="PROSITE-ProRule" id="PRU00076"/>
    </source>
</evidence>
<dbReference type="GO" id="GO:0030247">
    <property type="term" value="F:polysaccharide binding"/>
    <property type="evidence" value="ECO:0007669"/>
    <property type="project" value="InterPro"/>
</dbReference>
<reference evidence="12 13" key="1">
    <citation type="journal article" date="2019" name="Genome Biol. Evol.">
        <title>Insights into the evolution of the New World diploid cottons (Gossypium, subgenus Houzingenia) based on genome sequencing.</title>
        <authorList>
            <person name="Grover C.E."/>
            <person name="Arick M.A. 2nd"/>
            <person name="Thrash A."/>
            <person name="Conover J.L."/>
            <person name="Sanders W.S."/>
            <person name="Peterson D.G."/>
            <person name="Frelichowski J.E."/>
            <person name="Scheffler J.A."/>
            <person name="Scheffler B.E."/>
            <person name="Wendel J.F."/>
        </authorList>
    </citation>
    <scope>NUCLEOTIDE SEQUENCE [LARGE SCALE GENOMIC DNA]</scope>
    <source>
        <strain evidence="12">1</strain>
        <tissue evidence="12">Leaf</tissue>
    </source>
</reference>
<evidence type="ECO:0000256" key="6">
    <source>
        <dbReference type="ARBA" id="ARBA00022989"/>
    </source>
</evidence>